<dbReference type="InterPro" id="IPR036291">
    <property type="entry name" value="NAD(P)-bd_dom_sf"/>
</dbReference>
<dbReference type="InterPro" id="IPR051397">
    <property type="entry name" value="Zn-ADH-like_protein"/>
</dbReference>
<name>A0A0R1SC42_9LACO</name>
<comment type="caution">
    <text evidence="2">The sequence shown here is derived from an EMBL/GenBank/DDBJ whole genome shotgun (WGS) entry which is preliminary data.</text>
</comment>
<dbReference type="Pfam" id="PF00107">
    <property type="entry name" value="ADH_zinc_N"/>
    <property type="match status" value="1"/>
</dbReference>
<dbReference type="PATRIC" id="fig|1423815.3.peg.434"/>
<dbReference type="STRING" id="1423815.FC27_GL000427"/>
<dbReference type="SMART" id="SM00829">
    <property type="entry name" value="PKS_ER"/>
    <property type="match status" value="1"/>
</dbReference>
<dbReference type="EMBL" id="AZFA01000012">
    <property type="protein sequence ID" value="KRL66689.1"/>
    <property type="molecule type" value="Genomic_DNA"/>
</dbReference>
<dbReference type="Proteomes" id="UP000051647">
    <property type="component" value="Unassembled WGS sequence"/>
</dbReference>
<gene>
    <name evidence="2" type="ORF">FC27_GL000427</name>
</gene>
<dbReference type="PANTHER" id="PTHR43677:SF11">
    <property type="entry name" value="ZINC-CONTAINING ALCOHOL DEHYDROGENASE"/>
    <property type="match status" value="1"/>
</dbReference>
<keyword evidence="3" id="KW-1185">Reference proteome</keyword>
<dbReference type="RefSeq" id="WP_010624349.1">
    <property type="nucleotide sequence ID" value="NZ_AZFA01000012.1"/>
</dbReference>
<protein>
    <submittedName>
        <fullName evidence="2">Alcohol dehydrogenase zinc-binding domain-containing protein</fullName>
    </submittedName>
</protein>
<organism evidence="2 3">
    <name type="scientific">Companilactobacillus versmoldensis DSM 14857 = KCTC 3814</name>
    <dbReference type="NCBI Taxonomy" id="1423815"/>
    <lineage>
        <taxon>Bacteria</taxon>
        <taxon>Bacillati</taxon>
        <taxon>Bacillota</taxon>
        <taxon>Bacilli</taxon>
        <taxon>Lactobacillales</taxon>
        <taxon>Lactobacillaceae</taxon>
        <taxon>Companilactobacillus</taxon>
    </lineage>
</organism>
<sequence>MKAAIVTEKGINPVYSTFKEPDSTDDEVKINVVASALSNLTKMRALGNHYSSTQDFPIIAGTDGVGTTDDGKRVYFLAPTAPFGSLAEKALVNKNLVIPLPDSLDFVTAAALANPGMSSWVALEHRAYFKPGQTVLINGATGNAGSLAVKIAYHLGAKKVIVTGRNEEKLAKLGADAFVSFDMTVENGVEQFEQKLIPYFKDGVDVVLDYLWGDSALAIMTSISQAGNQNKCRYVSIGSASGQRELSLPSALLRSSTIEILGSGAKSASIPELLSSIKKVFEFAATENITIPVETYPLKDIEEAWQAPSQPRVVVEVK</sequence>
<dbReference type="Gene3D" id="3.90.180.10">
    <property type="entry name" value="Medium-chain alcohol dehydrogenases, catalytic domain"/>
    <property type="match status" value="1"/>
</dbReference>
<dbReference type="Gene3D" id="3.40.50.720">
    <property type="entry name" value="NAD(P)-binding Rossmann-like Domain"/>
    <property type="match status" value="1"/>
</dbReference>
<reference evidence="2 3" key="1">
    <citation type="journal article" date="2015" name="Genome Announc.">
        <title>Expanding the biotechnology potential of lactobacilli through comparative genomics of 213 strains and associated genera.</title>
        <authorList>
            <person name="Sun Z."/>
            <person name="Harris H.M."/>
            <person name="McCann A."/>
            <person name="Guo C."/>
            <person name="Argimon S."/>
            <person name="Zhang W."/>
            <person name="Yang X."/>
            <person name="Jeffery I.B."/>
            <person name="Cooney J.C."/>
            <person name="Kagawa T.F."/>
            <person name="Liu W."/>
            <person name="Song Y."/>
            <person name="Salvetti E."/>
            <person name="Wrobel A."/>
            <person name="Rasinkangas P."/>
            <person name="Parkhill J."/>
            <person name="Rea M.C."/>
            <person name="O'Sullivan O."/>
            <person name="Ritari J."/>
            <person name="Douillard F.P."/>
            <person name="Paul Ross R."/>
            <person name="Yang R."/>
            <person name="Briner A.E."/>
            <person name="Felis G.E."/>
            <person name="de Vos W.M."/>
            <person name="Barrangou R."/>
            <person name="Klaenhammer T.R."/>
            <person name="Caufield P.W."/>
            <person name="Cui Y."/>
            <person name="Zhang H."/>
            <person name="O'Toole P.W."/>
        </authorList>
    </citation>
    <scope>NUCLEOTIDE SEQUENCE [LARGE SCALE GENOMIC DNA]</scope>
    <source>
        <strain evidence="2 3">DSM 14857</strain>
    </source>
</reference>
<evidence type="ECO:0000313" key="2">
    <source>
        <dbReference type="EMBL" id="KRL66689.1"/>
    </source>
</evidence>
<dbReference type="GO" id="GO:0016491">
    <property type="term" value="F:oxidoreductase activity"/>
    <property type="evidence" value="ECO:0007669"/>
    <property type="project" value="InterPro"/>
</dbReference>
<proteinExistence type="predicted"/>
<feature type="domain" description="Enoyl reductase (ER)" evidence="1">
    <location>
        <begin position="10"/>
        <end position="315"/>
    </location>
</feature>
<evidence type="ECO:0000313" key="3">
    <source>
        <dbReference type="Proteomes" id="UP000051647"/>
    </source>
</evidence>
<accession>A0A0R1SC42</accession>
<dbReference type="eggNOG" id="COG0604">
    <property type="taxonomic scope" value="Bacteria"/>
</dbReference>
<dbReference type="SUPFAM" id="SSF50129">
    <property type="entry name" value="GroES-like"/>
    <property type="match status" value="1"/>
</dbReference>
<dbReference type="PANTHER" id="PTHR43677">
    <property type="entry name" value="SHORT-CHAIN DEHYDROGENASE/REDUCTASE"/>
    <property type="match status" value="1"/>
</dbReference>
<dbReference type="AlphaFoldDB" id="A0A0R1SC42"/>
<dbReference type="InterPro" id="IPR020843">
    <property type="entry name" value="ER"/>
</dbReference>
<dbReference type="SUPFAM" id="SSF51735">
    <property type="entry name" value="NAD(P)-binding Rossmann-fold domains"/>
    <property type="match status" value="1"/>
</dbReference>
<dbReference type="InterPro" id="IPR011032">
    <property type="entry name" value="GroES-like_sf"/>
</dbReference>
<dbReference type="OrthoDB" id="9787435at2"/>
<dbReference type="InterPro" id="IPR013149">
    <property type="entry name" value="ADH-like_C"/>
</dbReference>
<evidence type="ECO:0000259" key="1">
    <source>
        <dbReference type="SMART" id="SM00829"/>
    </source>
</evidence>